<organism evidence="1 2">
    <name type="scientific">Morganella morganii</name>
    <name type="common">Proteus morganii</name>
    <dbReference type="NCBI Taxonomy" id="582"/>
    <lineage>
        <taxon>Bacteria</taxon>
        <taxon>Pseudomonadati</taxon>
        <taxon>Pseudomonadota</taxon>
        <taxon>Gammaproteobacteria</taxon>
        <taxon>Enterobacterales</taxon>
        <taxon>Morganellaceae</taxon>
        <taxon>Morganella</taxon>
    </lineage>
</organism>
<protein>
    <submittedName>
        <fullName evidence="1">T6SS protein Cts1W</fullName>
    </submittedName>
</protein>
<dbReference type="Proteomes" id="UP000032582">
    <property type="component" value="Unassembled WGS sequence"/>
</dbReference>
<sequence length="161" mass="18794">MSKNNEYIIPEGSFITSTPDLDNTINILIYRDPMLNEYNIIVHRAFLDQDETVEEFCENEITNFTRDLPGFQEEGKMITHELGPMKMKVVQIANSYLKEGERLQQVQSLIKLPYHKDTNPNKNRLIIFTLSRTGEFTEYQRKHYVRVLNSFTPNSTFGLLG</sequence>
<proteinExistence type="predicted"/>
<dbReference type="AlphaFoldDB" id="A0A0D8LDH7"/>
<comment type="caution">
    <text evidence="1">The sequence shown here is derived from an EMBL/GenBank/DDBJ whole genome shotgun (WGS) entry which is preliminary data.</text>
</comment>
<evidence type="ECO:0000313" key="1">
    <source>
        <dbReference type="EMBL" id="KJF79166.1"/>
    </source>
</evidence>
<gene>
    <name evidence="1" type="ORF">UA45_01235</name>
</gene>
<name>A0A0D8LDH7_MORMO</name>
<dbReference type="PATRIC" id="fig|582.24.peg.389"/>
<dbReference type="SUPFAM" id="SSF55724">
    <property type="entry name" value="Mog1p/PsbP-like"/>
    <property type="match status" value="1"/>
</dbReference>
<reference evidence="1 2" key="1">
    <citation type="submission" date="2015-02" db="EMBL/GenBank/DDBJ databases">
        <title>Whole genome shotgun sequencing of cultured foodborne pathogen.</title>
        <authorList>
            <person name="Timme R."/>
            <person name="Allard M.W."/>
            <person name="Strain E."/>
            <person name="Evans P.S."/>
            <person name="Brown E."/>
        </authorList>
    </citation>
    <scope>NUCLEOTIDE SEQUENCE [LARGE SCALE GENOMIC DNA]</scope>
    <source>
        <strain evidence="1 2">GCSL-TSO-24</strain>
    </source>
</reference>
<dbReference type="InterPro" id="IPR014894">
    <property type="entry name" value="DcrB/EagT6"/>
</dbReference>
<dbReference type="Gene3D" id="3.40.1000.10">
    <property type="entry name" value="Mog1/PsbP, alpha/beta/alpha sandwich"/>
    <property type="match status" value="1"/>
</dbReference>
<dbReference type="EMBL" id="JZSH01000005">
    <property type="protein sequence ID" value="KJF79166.1"/>
    <property type="molecule type" value="Genomic_DNA"/>
</dbReference>
<evidence type="ECO:0000313" key="2">
    <source>
        <dbReference type="Proteomes" id="UP000032582"/>
    </source>
</evidence>
<accession>A0A0D8LDH7</accession>
<dbReference type="Pfam" id="PF08786">
    <property type="entry name" value="DcrB"/>
    <property type="match status" value="1"/>
</dbReference>
<dbReference type="InterPro" id="IPR016123">
    <property type="entry name" value="Mog1/PsbP_a/b/a-sand"/>
</dbReference>